<proteinExistence type="predicted"/>
<dbReference type="InterPro" id="IPR006311">
    <property type="entry name" value="TAT_signal"/>
</dbReference>
<reference evidence="2 3" key="1">
    <citation type="journal article" date="2013" name="Int. J. Syst. Evol. Microbiol.">
        <title>Ilumatobacter nonamiense sp. nov. and Ilumatobacter coccineum sp. nov., isolated from seashore sand.</title>
        <authorList>
            <person name="Matsumoto A."/>
            <person name="Kasai H."/>
            <person name="Matsuo Y."/>
            <person name="Shizuri Y."/>
            <person name="Ichikawa N."/>
            <person name="Fujita N."/>
            <person name="Omura S."/>
            <person name="Takahashi Y."/>
        </authorList>
    </citation>
    <scope>NUCLEOTIDE SEQUENCE [LARGE SCALE GENOMIC DNA]</scope>
    <source>
        <strain evidence="3">NBRC 103263 / KCTC 29153 / YM16-304</strain>
    </source>
</reference>
<sequence>MQQPPESPSDGRTRIGRRTFLTGAAAAGLLAACSGDDDAESPADGAGSELAPDTFILVQRFPNTVLVPGEVRLPHSLTRDAAFVNDGPDELGAYVADIDGNQISDRMVAPRFDVSPSSYYVWRPTIDEPGIYSLVVDGGPATGASFQVFDPSEVAVPLPGQLLAGFDTPTVGEPAGVDPICTRDPMCPFHSVTLTEALNVDRAVAYLVGTPAFCQTGTCAPALEALIEVEPEFGDDFVFVHAEVFTDLTAQDYTEAVLASGLSFEPALFITDRAGEIVDRLDAIWSADELRERLALANA</sequence>
<protein>
    <recommendedName>
        <fullName evidence="1">Thioredoxin domain-containing protein</fullName>
    </recommendedName>
</protein>
<evidence type="ECO:0000313" key="2">
    <source>
        <dbReference type="EMBL" id="BAN04157.1"/>
    </source>
</evidence>
<evidence type="ECO:0000259" key="1">
    <source>
        <dbReference type="PROSITE" id="PS51352"/>
    </source>
</evidence>
<dbReference type="InterPro" id="IPR013766">
    <property type="entry name" value="Thioredoxin_domain"/>
</dbReference>
<dbReference type="PROSITE" id="PS51352">
    <property type="entry name" value="THIOREDOXIN_2"/>
    <property type="match status" value="1"/>
</dbReference>
<dbReference type="OrthoDB" id="5178197at2"/>
<dbReference type="PROSITE" id="PS51318">
    <property type="entry name" value="TAT"/>
    <property type="match status" value="1"/>
</dbReference>
<gene>
    <name evidence="2" type="ORF">YM304_38430</name>
</gene>
<name>A0A6C7EBP1_ILUCY</name>
<feature type="domain" description="Thioredoxin" evidence="1">
    <location>
        <begin position="157"/>
        <end position="299"/>
    </location>
</feature>
<dbReference type="NCBIfam" id="TIGR01409">
    <property type="entry name" value="TAT_signal_seq"/>
    <property type="match status" value="1"/>
</dbReference>
<accession>A0A6C7EBP1</accession>
<dbReference type="AlphaFoldDB" id="A0A6C7EBP1"/>
<dbReference type="KEGG" id="aym:YM304_38430"/>
<dbReference type="EMBL" id="AP012057">
    <property type="protein sequence ID" value="BAN04157.1"/>
    <property type="molecule type" value="Genomic_DNA"/>
</dbReference>
<dbReference type="Proteomes" id="UP000011863">
    <property type="component" value="Chromosome"/>
</dbReference>
<organism evidence="2 3">
    <name type="scientific">Ilumatobacter coccineus (strain NBRC 103263 / KCTC 29153 / YM16-304)</name>
    <dbReference type="NCBI Taxonomy" id="1313172"/>
    <lineage>
        <taxon>Bacteria</taxon>
        <taxon>Bacillati</taxon>
        <taxon>Actinomycetota</taxon>
        <taxon>Acidimicrobiia</taxon>
        <taxon>Acidimicrobiales</taxon>
        <taxon>Ilumatobacteraceae</taxon>
        <taxon>Ilumatobacter</taxon>
    </lineage>
</organism>
<evidence type="ECO:0000313" key="3">
    <source>
        <dbReference type="Proteomes" id="UP000011863"/>
    </source>
</evidence>
<keyword evidence="3" id="KW-1185">Reference proteome</keyword>
<dbReference type="InterPro" id="IPR019546">
    <property type="entry name" value="TAT_signal_bac_arc"/>
</dbReference>
<dbReference type="RefSeq" id="WP_015443404.1">
    <property type="nucleotide sequence ID" value="NC_020520.1"/>
</dbReference>